<dbReference type="EMBL" id="JH993069">
    <property type="protein sequence ID" value="EKX36711.1"/>
    <property type="molecule type" value="Genomic_DNA"/>
</dbReference>
<dbReference type="AlphaFoldDB" id="L1IKE3"/>
<feature type="compositionally biased region" description="Pro residues" evidence="1">
    <location>
        <begin position="78"/>
        <end position="88"/>
    </location>
</feature>
<accession>L1IKE3</accession>
<dbReference type="PaxDb" id="55529-EKX36711"/>
<organism evidence="2">
    <name type="scientific">Guillardia theta (strain CCMP2712)</name>
    <name type="common">Cryptophyte</name>
    <dbReference type="NCBI Taxonomy" id="905079"/>
    <lineage>
        <taxon>Eukaryota</taxon>
        <taxon>Cryptophyceae</taxon>
        <taxon>Pyrenomonadales</taxon>
        <taxon>Geminigeraceae</taxon>
        <taxon>Guillardia</taxon>
    </lineage>
</organism>
<dbReference type="KEGG" id="gtt:GUITHDRAFT_117140"/>
<protein>
    <submittedName>
        <fullName evidence="2 3">Uncharacterized protein</fullName>
    </submittedName>
</protein>
<evidence type="ECO:0000256" key="1">
    <source>
        <dbReference type="SAM" id="MobiDB-lite"/>
    </source>
</evidence>
<feature type="region of interest" description="Disordered" evidence="1">
    <location>
        <begin position="191"/>
        <end position="226"/>
    </location>
</feature>
<evidence type="ECO:0000313" key="4">
    <source>
        <dbReference type="Proteomes" id="UP000011087"/>
    </source>
</evidence>
<sequence>MSSRLSSEDLANMESMQPENFQIFSLNDERKTVGGKSLTALADMALSHNNSADAASLHAQFPDDALSNEFHNNSPSPTGEPVPEPVDPNLPEHLRPSVPPAPVQPPKTNYVQVARGLRAASEAPQATPNQEQLQFILQQSEWFQQMVAMAANQQLAQTMSGLSNIPGNNMFVAPQPLRAFAQVVPATDVPTTSVEASSSTSKTNKKRAPEAADQKQDNKKQRVANPHPELKLSFRIVWSRFDFNIVKLRDWIQKHANNSAKTAEKKAETLENKKEQLETLKREIEILEESTNAAIKKAESLNNDLEETNSIINRLPGKRDSAKSGQASKASKKK</sequence>
<gene>
    <name evidence="2" type="ORF">GUITHDRAFT_117140</name>
</gene>
<feature type="region of interest" description="Disordered" evidence="1">
    <location>
        <begin position="307"/>
        <end position="334"/>
    </location>
</feature>
<feature type="region of interest" description="Disordered" evidence="1">
    <location>
        <begin position="65"/>
        <end position="105"/>
    </location>
</feature>
<dbReference type="GeneID" id="17293446"/>
<dbReference type="HOGENOM" id="CLU_832735_0_0_1"/>
<feature type="compositionally biased region" description="Basic and acidic residues" evidence="1">
    <location>
        <begin position="207"/>
        <end position="220"/>
    </location>
</feature>
<evidence type="ECO:0000313" key="3">
    <source>
        <dbReference type="EnsemblProtists" id="EKX36711"/>
    </source>
</evidence>
<dbReference type="Proteomes" id="UP000011087">
    <property type="component" value="Unassembled WGS sequence"/>
</dbReference>
<evidence type="ECO:0000313" key="2">
    <source>
        <dbReference type="EMBL" id="EKX36711.1"/>
    </source>
</evidence>
<name>L1IKE3_GUITC</name>
<reference evidence="2 4" key="1">
    <citation type="journal article" date="2012" name="Nature">
        <title>Algal genomes reveal evolutionary mosaicism and the fate of nucleomorphs.</title>
        <authorList>
            <consortium name="DOE Joint Genome Institute"/>
            <person name="Curtis B.A."/>
            <person name="Tanifuji G."/>
            <person name="Burki F."/>
            <person name="Gruber A."/>
            <person name="Irimia M."/>
            <person name="Maruyama S."/>
            <person name="Arias M.C."/>
            <person name="Ball S.G."/>
            <person name="Gile G.H."/>
            <person name="Hirakawa Y."/>
            <person name="Hopkins J.F."/>
            <person name="Kuo A."/>
            <person name="Rensing S.A."/>
            <person name="Schmutz J."/>
            <person name="Symeonidi A."/>
            <person name="Elias M."/>
            <person name="Eveleigh R.J."/>
            <person name="Herman E.K."/>
            <person name="Klute M.J."/>
            <person name="Nakayama T."/>
            <person name="Obornik M."/>
            <person name="Reyes-Prieto A."/>
            <person name="Armbrust E.V."/>
            <person name="Aves S.J."/>
            <person name="Beiko R.G."/>
            <person name="Coutinho P."/>
            <person name="Dacks J.B."/>
            <person name="Durnford D.G."/>
            <person name="Fast N.M."/>
            <person name="Green B.R."/>
            <person name="Grisdale C.J."/>
            <person name="Hempel F."/>
            <person name="Henrissat B."/>
            <person name="Hoppner M.P."/>
            <person name="Ishida K."/>
            <person name="Kim E."/>
            <person name="Koreny L."/>
            <person name="Kroth P.G."/>
            <person name="Liu Y."/>
            <person name="Malik S.B."/>
            <person name="Maier U.G."/>
            <person name="McRose D."/>
            <person name="Mock T."/>
            <person name="Neilson J.A."/>
            <person name="Onodera N.T."/>
            <person name="Poole A.M."/>
            <person name="Pritham E.J."/>
            <person name="Richards T.A."/>
            <person name="Rocap G."/>
            <person name="Roy S.W."/>
            <person name="Sarai C."/>
            <person name="Schaack S."/>
            <person name="Shirato S."/>
            <person name="Slamovits C.H."/>
            <person name="Spencer D.F."/>
            <person name="Suzuki S."/>
            <person name="Worden A.Z."/>
            <person name="Zauner S."/>
            <person name="Barry K."/>
            <person name="Bell C."/>
            <person name="Bharti A.K."/>
            <person name="Crow J.A."/>
            <person name="Grimwood J."/>
            <person name="Kramer R."/>
            <person name="Lindquist E."/>
            <person name="Lucas S."/>
            <person name="Salamov A."/>
            <person name="McFadden G.I."/>
            <person name="Lane C.E."/>
            <person name="Keeling P.J."/>
            <person name="Gray M.W."/>
            <person name="Grigoriev I.V."/>
            <person name="Archibald J.M."/>
        </authorList>
    </citation>
    <scope>NUCLEOTIDE SEQUENCE</scope>
    <source>
        <strain evidence="2 4">CCMP2712</strain>
    </source>
</reference>
<reference evidence="3" key="3">
    <citation type="submission" date="2016-03" db="UniProtKB">
        <authorList>
            <consortium name="EnsemblProtists"/>
        </authorList>
    </citation>
    <scope>IDENTIFICATION</scope>
</reference>
<proteinExistence type="predicted"/>
<feature type="compositionally biased region" description="Low complexity" evidence="1">
    <location>
        <begin position="323"/>
        <end position="334"/>
    </location>
</feature>
<dbReference type="EnsemblProtists" id="EKX36711">
    <property type="protein sequence ID" value="EKX36711"/>
    <property type="gene ID" value="GUITHDRAFT_117140"/>
</dbReference>
<dbReference type="RefSeq" id="XP_005823691.1">
    <property type="nucleotide sequence ID" value="XM_005823634.1"/>
</dbReference>
<reference evidence="4" key="2">
    <citation type="submission" date="2012-11" db="EMBL/GenBank/DDBJ databases">
        <authorList>
            <person name="Kuo A."/>
            <person name="Curtis B.A."/>
            <person name="Tanifuji G."/>
            <person name="Burki F."/>
            <person name="Gruber A."/>
            <person name="Irimia M."/>
            <person name="Maruyama S."/>
            <person name="Arias M.C."/>
            <person name="Ball S.G."/>
            <person name="Gile G.H."/>
            <person name="Hirakawa Y."/>
            <person name="Hopkins J.F."/>
            <person name="Rensing S.A."/>
            <person name="Schmutz J."/>
            <person name="Symeonidi A."/>
            <person name="Elias M."/>
            <person name="Eveleigh R.J."/>
            <person name="Herman E.K."/>
            <person name="Klute M.J."/>
            <person name="Nakayama T."/>
            <person name="Obornik M."/>
            <person name="Reyes-Prieto A."/>
            <person name="Armbrust E.V."/>
            <person name="Aves S.J."/>
            <person name="Beiko R.G."/>
            <person name="Coutinho P."/>
            <person name="Dacks J.B."/>
            <person name="Durnford D.G."/>
            <person name="Fast N.M."/>
            <person name="Green B.R."/>
            <person name="Grisdale C."/>
            <person name="Hempe F."/>
            <person name="Henrissat B."/>
            <person name="Hoppner M.P."/>
            <person name="Ishida K.-I."/>
            <person name="Kim E."/>
            <person name="Koreny L."/>
            <person name="Kroth P.G."/>
            <person name="Liu Y."/>
            <person name="Malik S.-B."/>
            <person name="Maier U.G."/>
            <person name="McRose D."/>
            <person name="Mock T."/>
            <person name="Neilson J.A."/>
            <person name="Onodera N.T."/>
            <person name="Poole A.M."/>
            <person name="Pritham E.J."/>
            <person name="Richards T.A."/>
            <person name="Rocap G."/>
            <person name="Roy S.W."/>
            <person name="Sarai C."/>
            <person name="Schaack S."/>
            <person name="Shirato S."/>
            <person name="Slamovits C.H."/>
            <person name="Spencer D.F."/>
            <person name="Suzuki S."/>
            <person name="Worden A.Z."/>
            <person name="Zauner S."/>
            <person name="Barry K."/>
            <person name="Bell C."/>
            <person name="Bharti A.K."/>
            <person name="Crow J.A."/>
            <person name="Grimwood J."/>
            <person name="Kramer R."/>
            <person name="Lindquist E."/>
            <person name="Lucas S."/>
            <person name="Salamov A."/>
            <person name="McFadden G.I."/>
            <person name="Lane C.E."/>
            <person name="Keeling P.J."/>
            <person name="Gray M.W."/>
            <person name="Grigoriev I.V."/>
            <person name="Archibald J.M."/>
        </authorList>
    </citation>
    <scope>NUCLEOTIDE SEQUENCE</scope>
    <source>
        <strain evidence="4">CCMP2712</strain>
    </source>
</reference>
<keyword evidence="4" id="KW-1185">Reference proteome</keyword>
<feature type="compositionally biased region" description="Polar residues" evidence="1">
    <location>
        <begin position="191"/>
        <end position="202"/>
    </location>
</feature>